<evidence type="ECO:0000256" key="4">
    <source>
        <dbReference type="ARBA" id="ARBA00022475"/>
    </source>
</evidence>
<evidence type="ECO:0000256" key="13">
    <source>
        <dbReference type="RuleBase" id="RU362091"/>
    </source>
</evidence>
<keyword evidence="11" id="KW-0739">Sodium transport</keyword>
<dbReference type="GO" id="GO:0005886">
    <property type="term" value="C:plasma membrane"/>
    <property type="evidence" value="ECO:0007669"/>
    <property type="project" value="UniProtKB-SubCell"/>
</dbReference>
<evidence type="ECO:0000256" key="2">
    <source>
        <dbReference type="ARBA" id="ARBA00006434"/>
    </source>
</evidence>
<reference evidence="15 16" key="1">
    <citation type="submission" date="2017-10" db="EMBL/GenBank/DDBJ databases">
        <title>Draft genome of Longibacter Salinarum.</title>
        <authorList>
            <person name="Goh K.M."/>
            <person name="Shamsir M.S."/>
            <person name="Lim S.W."/>
        </authorList>
    </citation>
    <scope>NUCLEOTIDE SEQUENCE [LARGE SCALE GENOMIC DNA]</scope>
    <source>
        <strain evidence="15 16">KCTC 52045</strain>
    </source>
</reference>
<comment type="subcellular location">
    <subcellularLocation>
        <location evidence="1">Cell membrane</location>
        <topology evidence="1">Multi-pass membrane protein</topology>
    </subcellularLocation>
</comment>
<keyword evidence="7 14" id="KW-1133">Transmembrane helix</keyword>
<comment type="similarity">
    <text evidence="2 13">Belongs to the sodium:solute symporter (SSF) (TC 2.A.21) family.</text>
</comment>
<evidence type="ECO:0000256" key="7">
    <source>
        <dbReference type="ARBA" id="ARBA00022989"/>
    </source>
</evidence>
<evidence type="ECO:0000256" key="3">
    <source>
        <dbReference type="ARBA" id="ARBA00022448"/>
    </source>
</evidence>
<keyword evidence="5 14" id="KW-0812">Transmembrane</keyword>
<feature type="transmembrane region" description="Helical" evidence="14">
    <location>
        <begin position="446"/>
        <end position="466"/>
    </location>
</feature>
<dbReference type="Pfam" id="PF00474">
    <property type="entry name" value="SSF"/>
    <property type="match status" value="1"/>
</dbReference>
<keyword evidence="16" id="KW-1185">Reference proteome</keyword>
<dbReference type="InterPro" id="IPR050277">
    <property type="entry name" value="Sodium:Solute_Symporter"/>
</dbReference>
<evidence type="ECO:0000256" key="1">
    <source>
        <dbReference type="ARBA" id="ARBA00004651"/>
    </source>
</evidence>
<keyword evidence="9" id="KW-0406">Ion transport</keyword>
<evidence type="ECO:0000256" key="11">
    <source>
        <dbReference type="ARBA" id="ARBA00023201"/>
    </source>
</evidence>
<feature type="transmembrane region" description="Helical" evidence="14">
    <location>
        <begin position="348"/>
        <end position="373"/>
    </location>
</feature>
<dbReference type="GO" id="GO:0015193">
    <property type="term" value="F:L-proline transmembrane transporter activity"/>
    <property type="evidence" value="ECO:0007669"/>
    <property type="project" value="TreeGrafter"/>
</dbReference>
<comment type="caution">
    <text evidence="15">The sequence shown here is derived from an EMBL/GenBank/DDBJ whole genome shotgun (WGS) entry which is preliminary data.</text>
</comment>
<dbReference type="GO" id="GO:0015824">
    <property type="term" value="P:proline transport"/>
    <property type="evidence" value="ECO:0007669"/>
    <property type="project" value="TreeGrafter"/>
</dbReference>
<keyword evidence="4" id="KW-1003">Cell membrane</keyword>
<evidence type="ECO:0000313" key="16">
    <source>
        <dbReference type="Proteomes" id="UP000220102"/>
    </source>
</evidence>
<dbReference type="PANTHER" id="PTHR48086:SF3">
    <property type="entry name" value="SODIUM_PROLINE SYMPORTER"/>
    <property type="match status" value="1"/>
</dbReference>
<proteinExistence type="inferred from homology"/>
<dbReference type="EMBL" id="PDEQ01000002">
    <property type="protein sequence ID" value="PEN14234.1"/>
    <property type="molecule type" value="Genomic_DNA"/>
</dbReference>
<accession>A0A2A8D017</accession>
<evidence type="ECO:0000256" key="8">
    <source>
        <dbReference type="ARBA" id="ARBA00023053"/>
    </source>
</evidence>
<organism evidence="15 16">
    <name type="scientific">Longibacter salinarum</name>
    <dbReference type="NCBI Taxonomy" id="1850348"/>
    <lineage>
        <taxon>Bacteria</taxon>
        <taxon>Pseudomonadati</taxon>
        <taxon>Rhodothermota</taxon>
        <taxon>Rhodothermia</taxon>
        <taxon>Rhodothermales</taxon>
        <taxon>Salisaetaceae</taxon>
        <taxon>Longibacter</taxon>
    </lineage>
</organism>
<feature type="transmembrane region" description="Helical" evidence="14">
    <location>
        <begin position="537"/>
        <end position="558"/>
    </location>
</feature>
<dbReference type="PROSITE" id="PS50283">
    <property type="entry name" value="NA_SOLUT_SYMP_3"/>
    <property type="match status" value="1"/>
</dbReference>
<protein>
    <submittedName>
        <fullName evidence="15">Sodium:solute symporter</fullName>
    </submittedName>
</protein>
<feature type="transmembrane region" description="Helical" evidence="14">
    <location>
        <begin position="291"/>
        <end position="319"/>
    </location>
</feature>
<dbReference type="InterPro" id="IPR001734">
    <property type="entry name" value="Na/solute_symporter"/>
</dbReference>
<evidence type="ECO:0000256" key="9">
    <source>
        <dbReference type="ARBA" id="ARBA00023065"/>
    </source>
</evidence>
<dbReference type="GO" id="GO:0005298">
    <property type="term" value="F:proline:sodium symporter activity"/>
    <property type="evidence" value="ECO:0007669"/>
    <property type="project" value="TreeGrafter"/>
</dbReference>
<dbReference type="InterPro" id="IPR038377">
    <property type="entry name" value="Na/Glc_symporter_sf"/>
</dbReference>
<dbReference type="RefSeq" id="WP_098074414.1">
    <property type="nucleotide sequence ID" value="NZ_PDEQ01000002.1"/>
</dbReference>
<feature type="transmembrane region" description="Helical" evidence="14">
    <location>
        <begin position="163"/>
        <end position="183"/>
    </location>
</feature>
<evidence type="ECO:0000256" key="10">
    <source>
        <dbReference type="ARBA" id="ARBA00023136"/>
    </source>
</evidence>
<evidence type="ECO:0000313" key="15">
    <source>
        <dbReference type="EMBL" id="PEN14234.1"/>
    </source>
</evidence>
<dbReference type="OrthoDB" id="9761931at2"/>
<dbReference type="Gene3D" id="1.20.1730.10">
    <property type="entry name" value="Sodium/glucose cotransporter"/>
    <property type="match status" value="1"/>
</dbReference>
<gene>
    <name evidence="15" type="ORF">CRI94_04130</name>
</gene>
<feature type="transmembrane region" description="Helical" evidence="14">
    <location>
        <begin position="418"/>
        <end position="439"/>
    </location>
</feature>
<comment type="catalytic activity">
    <reaction evidence="12">
        <text>L-proline(in) + Na(+)(in) = L-proline(out) + Na(+)(out)</text>
        <dbReference type="Rhea" id="RHEA:28967"/>
        <dbReference type="ChEBI" id="CHEBI:29101"/>
        <dbReference type="ChEBI" id="CHEBI:60039"/>
    </reaction>
</comment>
<feature type="transmembrane region" description="Helical" evidence="14">
    <location>
        <begin position="252"/>
        <end position="279"/>
    </location>
</feature>
<sequence length="606" mass="66899">MLFIDYAIVVVYLIALIGIGLYLQRRAGSSIGHFFLGDNKIPWWALGASGMASNLDVSGTMIIAALIYALGVQGFYIEIRGGVVLLLAFFMITMGKWNRRAKVMTLAEWMEYRFGSGFQGQTARVLAAVANLAFAIATVTYFAQGAGIFLGEILGIPADAAAIGMIALASIYTIASGLYGVVYTDVFQGFFVFGAIAYVIYLVVTGYPIPQEFAVSVPMGDGSFREIMTTREAWTDVIPDWKKDLPGTYGQYSLFGIGILFYLMRSCIDGMSGTGGYVIQRFYAAKNEREAGLLSMFWILLLSLRWPFVISIAIMGISYGASNQVIANPEEVLPIVILEMIPTGLKGLLVAGLIAAAMSTFDSVVNAGAAYWVRDIYQRFLKPEATEKRLVWHSRAATAVIVVVGMLSTYAFESLNDVWGWLTMGLGTGLIVPQMIRWYWWRFNGYGYAGGTVIGMSLAILQQIFLPELSELWIFVGIGSITFIACIVIALMTPPTDEEVLDEFYRETKPFGFWNTVRDKIDALEIKEVKKENRRDIAGLFLAVPWQLVLFLTTMMFVTREWDAFLTLLGVLIVLSVALYLVWYRHLPGAVDLALASDGPEEEAAG</sequence>
<feature type="transmembrane region" description="Helical" evidence="14">
    <location>
        <begin position="75"/>
        <end position="94"/>
    </location>
</feature>
<feature type="transmembrane region" description="Helical" evidence="14">
    <location>
        <begin position="394"/>
        <end position="412"/>
    </location>
</feature>
<keyword evidence="6" id="KW-0769">Symport</keyword>
<keyword evidence="8" id="KW-0915">Sodium</keyword>
<evidence type="ECO:0000256" key="5">
    <source>
        <dbReference type="ARBA" id="ARBA00022692"/>
    </source>
</evidence>
<feature type="transmembrane region" description="Helical" evidence="14">
    <location>
        <begin position="6"/>
        <end position="23"/>
    </location>
</feature>
<name>A0A2A8D017_9BACT</name>
<feature type="transmembrane region" description="Helical" evidence="14">
    <location>
        <begin position="190"/>
        <end position="209"/>
    </location>
</feature>
<keyword evidence="10 14" id="KW-0472">Membrane</keyword>
<dbReference type="PANTHER" id="PTHR48086">
    <property type="entry name" value="SODIUM/PROLINE SYMPORTER-RELATED"/>
    <property type="match status" value="1"/>
</dbReference>
<dbReference type="Proteomes" id="UP000220102">
    <property type="component" value="Unassembled WGS sequence"/>
</dbReference>
<feature type="transmembrane region" description="Helical" evidence="14">
    <location>
        <begin position="123"/>
        <end position="143"/>
    </location>
</feature>
<evidence type="ECO:0000256" key="14">
    <source>
        <dbReference type="SAM" id="Phobius"/>
    </source>
</evidence>
<evidence type="ECO:0000256" key="12">
    <source>
        <dbReference type="ARBA" id="ARBA00033708"/>
    </source>
</evidence>
<keyword evidence="3" id="KW-0813">Transport</keyword>
<dbReference type="AlphaFoldDB" id="A0A2A8D017"/>
<feature type="transmembrane region" description="Helical" evidence="14">
    <location>
        <begin position="472"/>
        <end position="492"/>
    </location>
</feature>
<evidence type="ECO:0000256" key="6">
    <source>
        <dbReference type="ARBA" id="ARBA00022847"/>
    </source>
</evidence>
<feature type="transmembrane region" description="Helical" evidence="14">
    <location>
        <begin position="564"/>
        <end position="583"/>
    </location>
</feature>
<feature type="transmembrane region" description="Helical" evidence="14">
    <location>
        <begin position="43"/>
        <end position="69"/>
    </location>
</feature>